<feature type="compositionally biased region" description="Low complexity" evidence="1">
    <location>
        <begin position="144"/>
        <end position="157"/>
    </location>
</feature>
<dbReference type="RefSeq" id="WP_209663165.1">
    <property type="nucleotide sequence ID" value="NZ_JAGGMS010000001.1"/>
</dbReference>
<evidence type="ECO:0008006" key="4">
    <source>
        <dbReference type="Google" id="ProtNLM"/>
    </source>
</evidence>
<comment type="caution">
    <text evidence="2">The sequence shown here is derived from an EMBL/GenBank/DDBJ whole genome shotgun (WGS) entry which is preliminary data.</text>
</comment>
<feature type="compositionally biased region" description="Low complexity" evidence="1">
    <location>
        <begin position="95"/>
        <end position="106"/>
    </location>
</feature>
<name>A0ABS4PJ83_9PSEU</name>
<evidence type="ECO:0000313" key="3">
    <source>
        <dbReference type="Proteomes" id="UP000741013"/>
    </source>
</evidence>
<reference evidence="2 3" key="1">
    <citation type="submission" date="2021-03" db="EMBL/GenBank/DDBJ databases">
        <title>Sequencing the genomes of 1000 actinobacteria strains.</title>
        <authorList>
            <person name="Klenk H.-P."/>
        </authorList>
    </citation>
    <scope>NUCLEOTIDE SEQUENCE [LARGE SCALE GENOMIC DNA]</scope>
    <source>
        <strain evidence="2 3">DSM 45510</strain>
    </source>
</reference>
<feature type="region of interest" description="Disordered" evidence="1">
    <location>
        <begin position="1"/>
        <end position="22"/>
    </location>
</feature>
<gene>
    <name evidence="2" type="ORF">JOM49_000986</name>
</gene>
<dbReference type="Proteomes" id="UP000741013">
    <property type="component" value="Unassembled WGS sequence"/>
</dbReference>
<keyword evidence="3" id="KW-1185">Reference proteome</keyword>
<sequence>MTRTPRRQPPHGTPAPANLHDRTGIIGASEAGARVGEPVGAAERGGLRHAALVMGAAAALFFVGWLGTPGGEQVPTPLETAQAPVQAPPRVIAQPEPVVEKPVAPETRQPQRKPKEAKAVVAASETKPKPKKPSGAGEARSALPPKTSTPKPKNPVKQIEDQFEDLIGPVLDQMVLQARSGR</sequence>
<evidence type="ECO:0000256" key="1">
    <source>
        <dbReference type="SAM" id="MobiDB-lite"/>
    </source>
</evidence>
<dbReference type="EMBL" id="JAGGMS010000001">
    <property type="protein sequence ID" value="MBP2179460.1"/>
    <property type="molecule type" value="Genomic_DNA"/>
</dbReference>
<feature type="region of interest" description="Disordered" evidence="1">
    <location>
        <begin position="68"/>
        <end position="160"/>
    </location>
</feature>
<protein>
    <recommendedName>
        <fullName evidence="4">Energy transducer TonB</fullName>
    </recommendedName>
</protein>
<evidence type="ECO:0000313" key="2">
    <source>
        <dbReference type="EMBL" id="MBP2179460.1"/>
    </source>
</evidence>
<organism evidence="2 3">
    <name type="scientific">Amycolatopsis magusensis</name>
    <dbReference type="NCBI Taxonomy" id="882444"/>
    <lineage>
        <taxon>Bacteria</taxon>
        <taxon>Bacillati</taxon>
        <taxon>Actinomycetota</taxon>
        <taxon>Actinomycetes</taxon>
        <taxon>Pseudonocardiales</taxon>
        <taxon>Pseudonocardiaceae</taxon>
        <taxon>Amycolatopsis</taxon>
    </lineage>
</organism>
<accession>A0ABS4PJ83</accession>
<proteinExistence type="predicted"/>